<dbReference type="GO" id="GO:0016874">
    <property type="term" value="F:ligase activity"/>
    <property type="evidence" value="ECO:0007669"/>
    <property type="project" value="UniProtKB-KW"/>
</dbReference>
<dbReference type="EMBL" id="GDHC01018631">
    <property type="protein sequence ID" value="JAP99997.1"/>
    <property type="molecule type" value="Transcribed_RNA"/>
</dbReference>
<reference evidence="2" key="2">
    <citation type="submission" date="2014-07" db="EMBL/GenBank/DDBJ databases">
        <authorList>
            <person name="Hull J."/>
        </authorList>
    </citation>
    <scope>NUCLEOTIDE SEQUENCE</scope>
</reference>
<reference evidence="3" key="3">
    <citation type="journal article" date="2016" name="Gigascience">
        <title>De novo construction of an expanded transcriptome assembly for the western tarnished plant bug, Lygus hesperus.</title>
        <authorList>
            <person name="Tassone E.E."/>
            <person name="Geib S.M."/>
            <person name="Hall B."/>
            <person name="Fabrick J.A."/>
            <person name="Brent C.S."/>
            <person name="Hull J.J."/>
        </authorList>
    </citation>
    <scope>NUCLEOTIDE SEQUENCE</scope>
</reference>
<proteinExistence type="predicted"/>
<dbReference type="EMBL" id="GBHO01024052">
    <property type="protein sequence ID" value="JAG19552.1"/>
    <property type="molecule type" value="Transcribed_RNA"/>
</dbReference>
<evidence type="ECO:0000313" key="3">
    <source>
        <dbReference type="EMBL" id="JAP99997.1"/>
    </source>
</evidence>
<sequence>MNELPSLVVHDIDGILFCVSSVLGSLPTAKNNSDAGVDAALSAEAVAGEVVGLGATALLRAVDSYVIHTRNGGAHHTELSWKLLHYTRQYCVTMITHYATKYCVHNCTQVQLGTEFSERGAGTVGEDVWDSVYTSLGTPFAVTCPAVLYDVYIRTCIDVKDVHGIELFLRFLLQVVENSQPYAIPQWQPSTLTLLFTAIPILANYDTCNTVAGMLQVLHCTSLAESLAHLPLFTAGVRATVDTRALYVCGYPRDPIPSATANTFQDNVNKLCRIL</sequence>
<accession>A0A0A9XL82</accession>
<dbReference type="AlphaFoldDB" id="A0A0A9XL82"/>
<reference evidence="2" key="1">
    <citation type="journal article" date="2014" name="PLoS ONE">
        <title>Transcriptome-Based Identification of ABC Transporters in the Western Tarnished Plant Bug Lygus hesperus.</title>
        <authorList>
            <person name="Hull J.J."/>
            <person name="Chaney K."/>
            <person name="Geib S.M."/>
            <person name="Fabrick J.A."/>
            <person name="Brent C.S."/>
            <person name="Walsh D."/>
            <person name="Lavine L.C."/>
        </authorList>
    </citation>
    <scope>NUCLEOTIDE SEQUENCE</scope>
</reference>
<gene>
    <name evidence="2" type="primary">ligA2_0</name>
    <name evidence="1" type="synonym">ligA2_1</name>
    <name evidence="2" type="ORF">CM83_19525</name>
    <name evidence="1" type="ORF">CM83_19529</name>
    <name evidence="3" type="ORF">g.12492</name>
</gene>
<protein>
    <submittedName>
        <fullName evidence="2">DNA ligase 2</fullName>
    </submittedName>
</protein>
<keyword evidence="2" id="KW-0436">Ligase</keyword>
<dbReference type="EMBL" id="GBHO01024051">
    <property type="protein sequence ID" value="JAG19553.1"/>
    <property type="molecule type" value="Transcribed_RNA"/>
</dbReference>
<evidence type="ECO:0000313" key="1">
    <source>
        <dbReference type="EMBL" id="JAG19552.1"/>
    </source>
</evidence>
<organism evidence="2">
    <name type="scientific">Lygus hesperus</name>
    <name type="common">Western plant bug</name>
    <dbReference type="NCBI Taxonomy" id="30085"/>
    <lineage>
        <taxon>Eukaryota</taxon>
        <taxon>Metazoa</taxon>
        <taxon>Ecdysozoa</taxon>
        <taxon>Arthropoda</taxon>
        <taxon>Hexapoda</taxon>
        <taxon>Insecta</taxon>
        <taxon>Pterygota</taxon>
        <taxon>Neoptera</taxon>
        <taxon>Paraneoptera</taxon>
        <taxon>Hemiptera</taxon>
        <taxon>Heteroptera</taxon>
        <taxon>Panheteroptera</taxon>
        <taxon>Cimicomorpha</taxon>
        <taxon>Miridae</taxon>
        <taxon>Mirini</taxon>
        <taxon>Lygus</taxon>
    </lineage>
</organism>
<name>A0A0A9XL82_LYGHE</name>
<evidence type="ECO:0000313" key="2">
    <source>
        <dbReference type="EMBL" id="JAG19553.1"/>
    </source>
</evidence>